<gene>
    <name evidence="1" type="ORF">EV674_10893</name>
</gene>
<comment type="caution">
    <text evidence="1">The sequence shown here is derived from an EMBL/GenBank/DDBJ whole genome shotgun (WGS) entry which is preliminary data.</text>
</comment>
<reference evidence="1 2" key="1">
    <citation type="submission" date="2019-03" db="EMBL/GenBank/DDBJ databases">
        <title>Genomic Encyclopedia of Type Strains, Phase IV (KMG-IV): sequencing the most valuable type-strain genomes for metagenomic binning, comparative biology and taxonomic classification.</title>
        <authorList>
            <person name="Goeker M."/>
        </authorList>
    </citation>
    <scope>NUCLEOTIDE SEQUENCE [LARGE SCALE GENOMIC DNA]</scope>
    <source>
        <strain evidence="1 2">DSM 1837</strain>
    </source>
</reference>
<name>A0A4R2NC94_9BURK</name>
<accession>A0A4R2NC94</accession>
<protein>
    <recommendedName>
        <fullName evidence="3">Apea-like HEPN domain-containing protein</fullName>
    </recommendedName>
</protein>
<sequence>MANLRAYIANCLIGGESITRHGEKSICDTVQFTCENRVFVLTQKADAIQKPRSYFEGSFSATTEILVPNVENADVELVLAIIDRICWLLSLACMSKVVCYGHDYPDGKNSTRKAVVGVTRSNRSTIQIQLGAKVREFVDQTYPAFALLEHRRKLAVAFDYMLQADALGLPTECRSIFASVLLENLKHHYAANEGLPFIDGYFRKKPERKAETWKFRELLTKMFKEVGMTPDISSIISLRNDVVHTGLSALSHHDQRAVYDQIQDLVREYFLRLLGFKGSYLVYSTGCSTHAAI</sequence>
<dbReference type="AlphaFoldDB" id="A0A4R2NC94"/>
<dbReference type="OrthoDB" id="8806677at2"/>
<keyword evidence="2" id="KW-1185">Reference proteome</keyword>
<dbReference type="RefSeq" id="WP_132750383.1">
    <property type="nucleotide sequence ID" value="NZ_QXNC01000006.1"/>
</dbReference>
<dbReference type="EMBL" id="SLXH01000008">
    <property type="protein sequence ID" value="TCP18720.1"/>
    <property type="molecule type" value="Genomic_DNA"/>
</dbReference>
<evidence type="ECO:0000313" key="1">
    <source>
        <dbReference type="EMBL" id="TCP18720.1"/>
    </source>
</evidence>
<organism evidence="1 2">
    <name type="scientific">Simplicispira metamorpha</name>
    <dbReference type="NCBI Taxonomy" id="80881"/>
    <lineage>
        <taxon>Bacteria</taxon>
        <taxon>Pseudomonadati</taxon>
        <taxon>Pseudomonadota</taxon>
        <taxon>Betaproteobacteria</taxon>
        <taxon>Burkholderiales</taxon>
        <taxon>Comamonadaceae</taxon>
        <taxon>Simplicispira</taxon>
    </lineage>
</organism>
<evidence type="ECO:0000313" key="2">
    <source>
        <dbReference type="Proteomes" id="UP000295182"/>
    </source>
</evidence>
<dbReference type="Proteomes" id="UP000295182">
    <property type="component" value="Unassembled WGS sequence"/>
</dbReference>
<evidence type="ECO:0008006" key="3">
    <source>
        <dbReference type="Google" id="ProtNLM"/>
    </source>
</evidence>
<proteinExistence type="predicted"/>